<keyword evidence="5" id="KW-1185">Reference proteome</keyword>
<evidence type="ECO:0000259" key="1">
    <source>
        <dbReference type="Pfam" id="PF01882"/>
    </source>
</evidence>
<feature type="domain" description="DUF58" evidence="1">
    <location>
        <begin position="38"/>
        <end position="245"/>
    </location>
</feature>
<gene>
    <name evidence="2" type="ORF">ABIV_0612</name>
    <name evidence="3" type="ORF">CRV05_12980</name>
</gene>
<evidence type="ECO:0000313" key="2">
    <source>
        <dbReference type="EMBL" id="AXH11625.1"/>
    </source>
</evidence>
<protein>
    <submittedName>
        <fullName evidence="3">DUF58 domain-containing protein</fullName>
    </submittedName>
</protein>
<name>A0AAX2A669_9BACT</name>
<dbReference type="Proteomes" id="UP000253850">
    <property type="component" value="Chromosome"/>
</dbReference>
<evidence type="ECO:0000313" key="4">
    <source>
        <dbReference type="Proteomes" id="UP000253850"/>
    </source>
</evidence>
<dbReference type="KEGG" id="hbv:ABIV_0612"/>
<reference evidence="2 4" key="2">
    <citation type="submission" date="2018-07" db="EMBL/GenBank/DDBJ databases">
        <title>Complete genome of the Arcobacter bivalviorum type strain LMG 26154.</title>
        <authorList>
            <person name="Miller W.G."/>
            <person name="Yee E."/>
            <person name="Bono J.L."/>
        </authorList>
    </citation>
    <scope>NUCLEOTIDE SEQUENCE [LARGE SCALE GENOMIC DNA]</scope>
    <source>
        <strain evidence="2 4">LMG 26154</strain>
    </source>
</reference>
<accession>A0AAX2A669</accession>
<dbReference type="EMBL" id="CP031217">
    <property type="protein sequence ID" value="AXH11625.1"/>
    <property type="molecule type" value="Genomic_DNA"/>
</dbReference>
<evidence type="ECO:0000313" key="3">
    <source>
        <dbReference type="EMBL" id="RXK08950.1"/>
    </source>
</evidence>
<sequence>MNHNLRKILIKTKREVFSENIGNNSTLLKGEGYDFLELKEYEYGEDIKNIDWVISAKFKKPYVKVFHAQRELNISIVPILSGSVYFGTKKFKQELITEICSILAYSCIKQSDPFSSYIANENLQLLTKKSKRNFAVNKMCEEIFNYKSIGKQQKIKTICEELFLKIKKRSTIFLIGDFFDIKELDLRTLNKKHEIIVIIIRDKFEEKPANLGNVNLVDPANGYNFDGNINNSLIKKYEEAVKENDHYLYEHLQKCSIRFVKIYTHEEPLAKLLRLMR</sequence>
<evidence type="ECO:0000313" key="5">
    <source>
        <dbReference type="Proteomes" id="UP000289193"/>
    </source>
</evidence>
<dbReference type="AlphaFoldDB" id="A0AAX2A669"/>
<dbReference type="PANTHER" id="PTHR33608">
    <property type="entry name" value="BLL2464 PROTEIN"/>
    <property type="match status" value="1"/>
</dbReference>
<dbReference type="Pfam" id="PF01882">
    <property type="entry name" value="DUF58"/>
    <property type="match status" value="1"/>
</dbReference>
<dbReference type="InterPro" id="IPR002881">
    <property type="entry name" value="DUF58"/>
</dbReference>
<dbReference type="Proteomes" id="UP000289193">
    <property type="component" value="Unassembled WGS sequence"/>
</dbReference>
<dbReference type="RefSeq" id="WP_114838495.1">
    <property type="nucleotide sequence ID" value="NZ_CP031217.1"/>
</dbReference>
<proteinExistence type="predicted"/>
<dbReference type="EMBL" id="PDKM01000009">
    <property type="protein sequence ID" value="RXK08950.1"/>
    <property type="molecule type" value="Genomic_DNA"/>
</dbReference>
<reference evidence="3 5" key="1">
    <citation type="submission" date="2017-10" db="EMBL/GenBank/DDBJ databases">
        <title>Genomics of the genus Arcobacter.</title>
        <authorList>
            <person name="Perez-Cataluna A."/>
            <person name="Figueras M.J."/>
        </authorList>
    </citation>
    <scope>NUCLEOTIDE SEQUENCE [LARGE SCALE GENOMIC DNA]</scope>
    <source>
        <strain evidence="3 5">CECT 7835</strain>
    </source>
</reference>
<organism evidence="3 5">
    <name type="scientific">Halarcobacter bivalviorum</name>
    <dbReference type="NCBI Taxonomy" id="663364"/>
    <lineage>
        <taxon>Bacteria</taxon>
        <taxon>Pseudomonadati</taxon>
        <taxon>Campylobacterota</taxon>
        <taxon>Epsilonproteobacteria</taxon>
        <taxon>Campylobacterales</taxon>
        <taxon>Arcobacteraceae</taxon>
        <taxon>Halarcobacter</taxon>
    </lineage>
</organism>
<dbReference type="PANTHER" id="PTHR33608:SF6">
    <property type="entry name" value="BLL2464 PROTEIN"/>
    <property type="match status" value="1"/>
</dbReference>